<dbReference type="PANTHER" id="PTHR48169:SF7">
    <property type="entry name" value="CASPASE 10"/>
    <property type="match status" value="1"/>
</dbReference>
<dbReference type="PROSITE" id="PS50168">
    <property type="entry name" value="DED"/>
    <property type="match status" value="1"/>
</dbReference>
<accession>A0A6S7JUA3</accession>
<keyword evidence="3" id="KW-1185">Reference proteome</keyword>
<dbReference type="SUPFAM" id="SSF47986">
    <property type="entry name" value="DEATH domain"/>
    <property type="match status" value="1"/>
</dbReference>
<gene>
    <name evidence="2" type="ORF">PACLA_8A024189</name>
</gene>
<name>A0A6S7JUA3_PARCT</name>
<evidence type="ECO:0000256" key="1">
    <source>
        <dbReference type="ARBA" id="ARBA00022703"/>
    </source>
</evidence>
<dbReference type="GO" id="GO:0006915">
    <property type="term" value="P:apoptotic process"/>
    <property type="evidence" value="ECO:0007669"/>
    <property type="project" value="UniProtKB-KW"/>
</dbReference>
<dbReference type="Gene3D" id="1.10.533.10">
    <property type="entry name" value="Death Domain, Fas"/>
    <property type="match status" value="1"/>
</dbReference>
<sequence length="381" mass="42729">MSKNALKFRRFILNIAKELTSDDRAELGYYLSDIIPPVKREALIKIPSALFEELERRGRIGPGNLKFLQESLEAIFREDLAYEVQQFDCPRRSRLTPKSVHYIENSGYRLHINGGKHLVNDKGDDYVHLRSGKSYELVINNFNSHRCKCEVKIDGHVISSQLIIKAGGMLTLERPRQTASHFKFFAVRDAPLDSGIDERNTEQNGCIQVIFTPEVAVMIITCDIGEGKIYITRCSLNMTDVEFHRKVSLKFSCDSATVLIDGYRPLGKRNIKLVDYGIKNGSRVIINFGLVGGGISQSSSTPTAERSENNAPAPLEWIPGASTMQGQSEQTFRSISDFVPNNKTRKVALRLRLVARADEIPIPSNGECIPFILGNRHPPPV</sequence>
<evidence type="ECO:0000313" key="3">
    <source>
        <dbReference type="Proteomes" id="UP001152795"/>
    </source>
</evidence>
<dbReference type="AlphaFoldDB" id="A0A6S7JUA3"/>
<dbReference type="Proteomes" id="UP001152795">
    <property type="component" value="Unassembled WGS sequence"/>
</dbReference>
<proteinExistence type="predicted"/>
<organism evidence="2 3">
    <name type="scientific">Paramuricea clavata</name>
    <name type="common">Red gorgonian</name>
    <name type="synonym">Violescent sea-whip</name>
    <dbReference type="NCBI Taxonomy" id="317549"/>
    <lineage>
        <taxon>Eukaryota</taxon>
        <taxon>Metazoa</taxon>
        <taxon>Cnidaria</taxon>
        <taxon>Anthozoa</taxon>
        <taxon>Octocorallia</taxon>
        <taxon>Malacalcyonacea</taxon>
        <taxon>Plexauridae</taxon>
        <taxon>Paramuricea</taxon>
    </lineage>
</organism>
<dbReference type="Pfam" id="PF01335">
    <property type="entry name" value="DED"/>
    <property type="match status" value="1"/>
</dbReference>
<dbReference type="InterPro" id="IPR001875">
    <property type="entry name" value="DED_dom"/>
</dbReference>
<evidence type="ECO:0000313" key="2">
    <source>
        <dbReference type="EMBL" id="CAB4013818.1"/>
    </source>
</evidence>
<keyword evidence="1" id="KW-0053">Apoptosis</keyword>
<dbReference type="SMART" id="SM00031">
    <property type="entry name" value="DED"/>
    <property type="match status" value="1"/>
</dbReference>
<protein>
    <submittedName>
        <fullName evidence="2">Uncharacterized protein</fullName>
    </submittedName>
</protein>
<dbReference type="InterPro" id="IPR011029">
    <property type="entry name" value="DEATH-like_dom_sf"/>
</dbReference>
<dbReference type="GO" id="GO:0042981">
    <property type="term" value="P:regulation of apoptotic process"/>
    <property type="evidence" value="ECO:0007669"/>
    <property type="project" value="InterPro"/>
</dbReference>
<reference evidence="2" key="1">
    <citation type="submission" date="2020-04" db="EMBL/GenBank/DDBJ databases">
        <authorList>
            <person name="Alioto T."/>
            <person name="Alioto T."/>
            <person name="Gomez Garrido J."/>
        </authorList>
    </citation>
    <scope>NUCLEOTIDE SEQUENCE</scope>
    <source>
        <strain evidence="2">A484AB</strain>
    </source>
</reference>
<dbReference type="CDD" id="cd00045">
    <property type="entry name" value="DED"/>
    <property type="match status" value="1"/>
</dbReference>
<comment type="caution">
    <text evidence="2">The sequence shown here is derived from an EMBL/GenBank/DDBJ whole genome shotgun (WGS) entry which is preliminary data.</text>
</comment>
<dbReference type="OrthoDB" id="5989976at2759"/>
<dbReference type="PANTHER" id="PTHR48169">
    <property type="entry name" value="DED DOMAIN-CONTAINING PROTEIN"/>
    <property type="match status" value="1"/>
</dbReference>
<dbReference type="EMBL" id="CACRXK020008032">
    <property type="protein sequence ID" value="CAB4013818.1"/>
    <property type="molecule type" value="Genomic_DNA"/>
</dbReference>